<feature type="region of interest" description="Disordered" evidence="8">
    <location>
        <begin position="1"/>
        <end position="43"/>
    </location>
</feature>
<keyword evidence="7" id="KW-0143">Chaperone</keyword>
<evidence type="ECO:0000313" key="10">
    <source>
        <dbReference type="Proteomes" id="UP001142489"/>
    </source>
</evidence>
<keyword evidence="10" id="KW-1185">Reference proteome</keyword>
<evidence type="ECO:0000256" key="5">
    <source>
        <dbReference type="ARBA" id="ARBA00023128"/>
    </source>
</evidence>
<feature type="compositionally biased region" description="Basic and acidic residues" evidence="8">
    <location>
        <begin position="121"/>
        <end position="131"/>
    </location>
</feature>
<dbReference type="InterPro" id="IPR007745">
    <property type="entry name" value="Cyt_c_oxidase_Cu-chaperone"/>
</dbReference>
<keyword evidence="5" id="KW-0496">Mitochondrion</keyword>
<evidence type="ECO:0000256" key="1">
    <source>
        <dbReference type="ARBA" id="ARBA00004569"/>
    </source>
</evidence>
<evidence type="ECO:0000256" key="6">
    <source>
        <dbReference type="ARBA" id="ARBA00023157"/>
    </source>
</evidence>
<dbReference type="Pfam" id="PF05051">
    <property type="entry name" value="COX17"/>
    <property type="match status" value="1"/>
</dbReference>
<sequence>MTRYDPINEPATHNPSDNGFDIGEMSSMPAASSKEHCPPTGPKRLPCLILQTVPQLLKELVTHNSPYNGPRQPPPPLRQSIALTPVSHALYHPEHAVTSSSITLIHPNALNCHPCCDEDSKREHQMRDQQHPRPASAMSGSPGHGEAPAEGDGTPAAPAEELPCAELKDASDKCIKEKGEDACKELLEAYLSCLRALGTAHPDLEARSSTSSH</sequence>
<dbReference type="EMBL" id="JAPFRF010000012">
    <property type="protein sequence ID" value="KAJ7313790.1"/>
    <property type="molecule type" value="Genomic_DNA"/>
</dbReference>
<evidence type="ECO:0000256" key="3">
    <source>
        <dbReference type="ARBA" id="ARBA00022723"/>
    </source>
</evidence>
<evidence type="ECO:0000313" key="9">
    <source>
        <dbReference type="EMBL" id="KAJ7313790.1"/>
    </source>
</evidence>
<evidence type="ECO:0000256" key="7">
    <source>
        <dbReference type="ARBA" id="ARBA00023186"/>
    </source>
</evidence>
<dbReference type="PROSITE" id="PS51808">
    <property type="entry name" value="CHCH"/>
    <property type="match status" value="1"/>
</dbReference>
<keyword evidence="3" id="KW-0479">Metal-binding</keyword>
<organism evidence="9 10">
    <name type="scientific">Phrynocephalus forsythii</name>
    <dbReference type="NCBI Taxonomy" id="171643"/>
    <lineage>
        <taxon>Eukaryota</taxon>
        <taxon>Metazoa</taxon>
        <taxon>Chordata</taxon>
        <taxon>Craniata</taxon>
        <taxon>Vertebrata</taxon>
        <taxon>Euteleostomi</taxon>
        <taxon>Lepidosauria</taxon>
        <taxon>Squamata</taxon>
        <taxon>Bifurcata</taxon>
        <taxon>Unidentata</taxon>
        <taxon>Episquamata</taxon>
        <taxon>Toxicofera</taxon>
        <taxon>Iguania</taxon>
        <taxon>Acrodonta</taxon>
        <taxon>Agamidae</taxon>
        <taxon>Agaminae</taxon>
        <taxon>Phrynocephalus</taxon>
    </lineage>
</organism>
<evidence type="ECO:0000256" key="8">
    <source>
        <dbReference type="SAM" id="MobiDB-lite"/>
    </source>
</evidence>
<dbReference type="InterPro" id="IPR009069">
    <property type="entry name" value="Cys_alpha_HP_mot_SF"/>
</dbReference>
<evidence type="ECO:0000256" key="4">
    <source>
        <dbReference type="ARBA" id="ARBA00023008"/>
    </source>
</evidence>
<dbReference type="OrthoDB" id="1915887at2759"/>
<keyword evidence="6" id="KW-1015">Disulfide bond</keyword>
<comment type="subcellular location">
    <subcellularLocation>
        <location evidence="1">Mitochondrion intermembrane space</location>
    </subcellularLocation>
</comment>
<dbReference type="Gene3D" id="1.10.287.1130">
    <property type="entry name" value="CytochromE C oxidase copper chaperone"/>
    <property type="match status" value="1"/>
</dbReference>
<gene>
    <name evidence="9" type="ORF">JRQ81_005489</name>
</gene>
<proteinExistence type="inferred from homology"/>
<feature type="region of interest" description="Disordered" evidence="8">
    <location>
        <begin position="121"/>
        <end position="163"/>
    </location>
</feature>
<evidence type="ECO:0000256" key="2">
    <source>
        <dbReference type="ARBA" id="ARBA00009241"/>
    </source>
</evidence>
<protein>
    <submittedName>
        <fullName evidence="9">Uncharacterized protein</fullName>
    </submittedName>
</protein>
<reference evidence="9" key="1">
    <citation type="journal article" date="2023" name="DNA Res.">
        <title>Chromosome-level genome assembly of Phrynocephalus forsythii using third-generation DNA sequencing and Hi-C analysis.</title>
        <authorList>
            <person name="Qi Y."/>
            <person name="Zhao W."/>
            <person name="Zhao Y."/>
            <person name="Niu C."/>
            <person name="Cao S."/>
            <person name="Zhang Y."/>
        </authorList>
    </citation>
    <scope>NUCLEOTIDE SEQUENCE</scope>
    <source>
        <tissue evidence="9">Muscle</tissue>
    </source>
</reference>
<dbReference type="GO" id="GO:0005507">
    <property type="term" value="F:copper ion binding"/>
    <property type="evidence" value="ECO:0007669"/>
    <property type="project" value="InterPro"/>
</dbReference>
<name>A0A9Q0XGP1_9SAUR</name>
<accession>A0A9Q0XGP1</accession>
<dbReference type="SUPFAM" id="SSF47072">
    <property type="entry name" value="Cysteine alpha-hairpin motif"/>
    <property type="match status" value="1"/>
</dbReference>
<comment type="similarity">
    <text evidence="2">Belongs to the COX17 family.</text>
</comment>
<dbReference type="Proteomes" id="UP001142489">
    <property type="component" value="Unassembled WGS sequence"/>
</dbReference>
<dbReference type="GO" id="GO:0005758">
    <property type="term" value="C:mitochondrial intermembrane space"/>
    <property type="evidence" value="ECO:0007669"/>
    <property type="project" value="UniProtKB-SubCell"/>
</dbReference>
<keyword evidence="4" id="KW-0186">Copper</keyword>
<comment type="caution">
    <text evidence="9">The sequence shown here is derived from an EMBL/GenBank/DDBJ whole genome shotgun (WGS) entry which is preliminary data.</text>
</comment>
<dbReference type="AlphaFoldDB" id="A0A9Q0XGP1"/>
<dbReference type="GO" id="GO:0016531">
    <property type="term" value="F:copper chaperone activity"/>
    <property type="evidence" value="ECO:0007669"/>
    <property type="project" value="InterPro"/>
</dbReference>